<keyword evidence="2" id="KW-0677">Repeat</keyword>
<dbReference type="OrthoDB" id="654211at2759"/>
<evidence type="ECO:0000256" key="1">
    <source>
        <dbReference type="ARBA" id="ARBA00022723"/>
    </source>
</evidence>
<dbReference type="EMBL" id="JABXBU010000015">
    <property type="protein sequence ID" value="KAF8786131.1"/>
    <property type="molecule type" value="Genomic_DNA"/>
</dbReference>
<dbReference type="PANTHER" id="PTHR24409">
    <property type="entry name" value="ZINC FINGER PROTEIN 142"/>
    <property type="match status" value="1"/>
</dbReference>
<name>A0A8T0F5K2_ARGBR</name>
<feature type="compositionally biased region" description="Basic and acidic residues" evidence="6">
    <location>
        <begin position="80"/>
        <end position="90"/>
    </location>
</feature>
<feature type="domain" description="C2H2-type" evidence="7">
    <location>
        <begin position="407"/>
        <end position="430"/>
    </location>
</feature>
<feature type="domain" description="C2H2-type" evidence="7">
    <location>
        <begin position="663"/>
        <end position="686"/>
    </location>
</feature>
<dbReference type="PROSITE" id="PS00028">
    <property type="entry name" value="ZINC_FINGER_C2H2_1"/>
    <property type="match status" value="4"/>
</dbReference>
<keyword evidence="4" id="KW-0862">Zinc</keyword>
<keyword evidence="3 5" id="KW-0863">Zinc-finger</keyword>
<keyword evidence="9" id="KW-1185">Reference proteome</keyword>
<dbReference type="GO" id="GO:0005634">
    <property type="term" value="C:nucleus"/>
    <property type="evidence" value="ECO:0007669"/>
    <property type="project" value="TreeGrafter"/>
</dbReference>
<feature type="domain" description="C2H2-type" evidence="7">
    <location>
        <begin position="994"/>
        <end position="1021"/>
    </location>
</feature>
<organism evidence="8 9">
    <name type="scientific">Argiope bruennichi</name>
    <name type="common">Wasp spider</name>
    <name type="synonym">Aranea bruennichi</name>
    <dbReference type="NCBI Taxonomy" id="94029"/>
    <lineage>
        <taxon>Eukaryota</taxon>
        <taxon>Metazoa</taxon>
        <taxon>Ecdysozoa</taxon>
        <taxon>Arthropoda</taxon>
        <taxon>Chelicerata</taxon>
        <taxon>Arachnida</taxon>
        <taxon>Araneae</taxon>
        <taxon>Araneomorphae</taxon>
        <taxon>Entelegynae</taxon>
        <taxon>Araneoidea</taxon>
        <taxon>Araneidae</taxon>
        <taxon>Argiope</taxon>
    </lineage>
</organism>
<dbReference type="Proteomes" id="UP000807504">
    <property type="component" value="Unassembled WGS sequence"/>
</dbReference>
<dbReference type="AlphaFoldDB" id="A0A8T0F5K2"/>
<feature type="domain" description="C2H2-type" evidence="7">
    <location>
        <begin position="379"/>
        <end position="406"/>
    </location>
</feature>
<reference evidence="8" key="1">
    <citation type="journal article" date="2020" name="bioRxiv">
        <title>Chromosome-level reference genome of the European wasp spider Argiope bruennichi: a resource for studies on range expansion and evolutionary adaptation.</title>
        <authorList>
            <person name="Sheffer M.M."/>
            <person name="Hoppe A."/>
            <person name="Krehenwinkel H."/>
            <person name="Uhl G."/>
            <person name="Kuss A.W."/>
            <person name="Jensen L."/>
            <person name="Jensen C."/>
            <person name="Gillespie R.G."/>
            <person name="Hoff K.J."/>
            <person name="Prost S."/>
        </authorList>
    </citation>
    <scope>NUCLEOTIDE SEQUENCE</scope>
</reference>
<dbReference type="GO" id="GO:0000981">
    <property type="term" value="F:DNA-binding transcription factor activity, RNA polymerase II-specific"/>
    <property type="evidence" value="ECO:0007669"/>
    <property type="project" value="TreeGrafter"/>
</dbReference>
<dbReference type="Gene3D" id="3.30.160.60">
    <property type="entry name" value="Classic Zinc Finger"/>
    <property type="match status" value="3"/>
</dbReference>
<comment type="caution">
    <text evidence="8">The sequence shown here is derived from an EMBL/GenBank/DDBJ whole genome shotgun (WGS) entry which is preliminary data.</text>
</comment>
<reference evidence="8" key="2">
    <citation type="submission" date="2020-06" db="EMBL/GenBank/DDBJ databases">
        <authorList>
            <person name="Sheffer M."/>
        </authorList>
    </citation>
    <scope>NUCLEOTIDE SEQUENCE</scope>
</reference>
<evidence type="ECO:0000256" key="2">
    <source>
        <dbReference type="ARBA" id="ARBA00022737"/>
    </source>
</evidence>
<evidence type="ECO:0000256" key="6">
    <source>
        <dbReference type="SAM" id="MobiDB-lite"/>
    </source>
</evidence>
<sequence length="1022" mass="117389">MEAKSSERRYNTRFRGVPRSIFTYSRTGKKSAKSNNENILRTDIRDDFVYTKLGKKPTYERDSTSPPKAKIKTELPVVIKQEKKSPKLESKSNPVPNGTHRPSLEASEDKSPQPEASESVEIKKVESIKIDKVPPLKINKVPSLKVDKIVLPFKEKKDSLQKVEEVPQISNNQVVNVQANNQTVPSMKNDKVVPPPKNEKVPSPITEEIYSFEPEKTEETSPELSPKLEKEIDGIFFESKSSEEGSFANNSNAKSVWITSKEKLSWNNCTVASYNPKTKMFRCVVCQAVGFMSRIGEHYLGTHCNAKVFHCPQCSYCSAWWRCVRNHMSKNHGVSNAPASMWKNQPLLDEIMQILQNLKYSVDCEDRVEKIAENCGKRYICPKCPYATDRRDLYNRHENIHREEKPFQCYICYKLFNRADHVKKHFCRIHKEFNYDINLIRRLPSKRSRIPVSSSLNGGSMAALQEMNEKVPKPFSVPVTQSHLLNCLTGSPTMVRVSREIDNVPELSEKESLFPESKNDNTFNKSHSNLLTFLTQNAFSPKPLPKHNLTRNNDPPVKDILQEALLKPTTFNSFQPATTPKKFTCPYCPWTGPNAWALRIHTSMHYKTFCVLCNFKSSEMSDLENHMWECHKKRSCNKCNFLADNLLALDAHMKEAHGQKPQFSCRHCSQSFEVRSDMEAHCIFIHNQILQECKENGCDFCTTDPEILDVHKKEIHSSSSTSQDPSASRTLCLYCGCDFADPKSLSLHEEIFHENPLQKAGRRPLNPYGCSVCGYSTPKQPMMIEHMRIHSGQTLRCQAGEGCQFNTPYDTVLREHVLQSHSNDDGIVRCPHCGFSCSTRLSFVTHYQELHHPFVCQLCEDVEHKHFVSPFTSYLDSSIKAMFPFAKKVTPATNDTLEKPSDEGGRRSRKQTQPRKVVVQGTTVPEVSAGSPKRKWSSSRKKEREKFISLYVKKVRKVAQASLLKCRLCVKCPIYFRHKRNYILHKQWHCLKKYRCNKCIQTFCHRYQVLLHQKEHKETKSS</sequence>
<feature type="region of interest" description="Disordered" evidence="6">
    <location>
        <begin position="893"/>
        <end position="940"/>
    </location>
</feature>
<feature type="region of interest" description="Disordered" evidence="6">
    <location>
        <begin position="52"/>
        <end position="123"/>
    </location>
</feature>
<evidence type="ECO:0000313" key="9">
    <source>
        <dbReference type="Proteomes" id="UP000807504"/>
    </source>
</evidence>
<evidence type="ECO:0000313" key="8">
    <source>
        <dbReference type="EMBL" id="KAF8786131.1"/>
    </source>
</evidence>
<evidence type="ECO:0000256" key="5">
    <source>
        <dbReference type="PROSITE-ProRule" id="PRU00042"/>
    </source>
</evidence>
<dbReference type="GO" id="GO:0008270">
    <property type="term" value="F:zinc ion binding"/>
    <property type="evidence" value="ECO:0007669"/>
    <property type="project" value="UniProtKB-KW"/>
</dbReference>
<gene>
    <name evidence="8" type="ORF">HNY73_007892</name>
</gene>
<keyword evidence="1" id="KW-0479">Metal-binding</keyword>
<dbReference type="GO" id="GO:0000977">
    <property type="term" value="F:RNA polymerase II transcription regulatory region sequence-specific DNA binding"/>
    <property type="evidence" value="ECO:0007669"/>
    <property type="project" value="TreeGrafter"/>
</dbReference>
<evidence type="ECO:0000256" key="4">
    <source>
        <dbReference type="ARBA" id="ARBA00022833"/>
    </source>
</evidence>
<feature type="domain" description="C2H2-type" evidence="7">
    <location>
        <begin position="768"/>
        <end position="795"/>
    </location>
</feature>
<dbReference type="SMART" id="SM00355">
    <property type="entry name" value="ZnF_C2H2"/>
    <property type="match status" value="15"/>
</dbReference>
<protein>
    <submittedName>
        <fullName evidence="8">Protein charlatan like protein</fullName>
    </submittedName>
</protein>
<feature type="compositionally biased region" description="Basic and acidic residues" evidence="6">
    <location>
        <begin position="896"/>
        <end position="906"/>
    </location>
</feature>
<evidence type="ECO:0000256" key="3">
    <source>
        <dbReference type="ARBA" id="ARBA00022771"/>
    </source>
</evidence>
<dbReference type="PANTHER" id="PTHR24409:SF295">
    <property type="entry name" value="AZ2-RELATED"/>
    <property type="match status" value="1"/>
</dbReference>
<evidence type="ECO:0000259" key="7">
    <source>
        <dbReference type="PROSITE" id="PS50157"/>
    </source>
</evidence>
<accession>A0A8T0F5K2</accession>
<dbReference type="InterPro" id="IPR036236">
    <property type="entry name" value="Znf_C2H2_sf"/>
</dbReference>
<proteinExistence type="predicted"/>
<dbReference type="InterPro" id="IPR013087">
    <property type="entry name" value="Znf_C2H2_type"/>
</dbReference>
<dbReference type="PROSITE" id="PS50157">
    <property type="entry name" value="ZINC_FINGER_C2H2_2"/>
    <property type="match status" value="5"/>
</dbReference>
<dbReference type="OMA" id="LWIMSKE"/>
<dbReference type="SUPFAM" id="SSF57667">
    <property type="entry name" value="beta-beta-alpha zinc fingers"/>
    <property type="match status" value="1"/>
</dbReference>